<dbReference type="EMBL" id="PFLF01000016">
    <property type="protein sequence ID" value="PIY69451.1"/>
    <property type="molecule type" value="Genomic_DNA"/>
</dbReference>
<dbReference type="PANTHER" id="PTHR36427">
    <property type="entry name" value="54S RIBOSOMAL PROTEIN L1, MITOCHONDRIAL"/>
    <property type="match status" value="1"/>
</dbReference>
<comment type="similarity">
    <text evidence="1">Belongs to the universal ribosomal protein uL1 family.</text>
</comment>
<dbReference type="Pfam" id="PF00687">
    <property type="entry name" value="Ribosomal_L1"/>
    <property type="match status" value="1"/>
</dbReference>
<dbReference type="SUPFAM" id="SSF56808">
    <property type="entry name" value="Ribosomal protein L1"/>
    <property type="match status" value="1"/>
</dbReference>
<organism evidence="9 10">
    <name type="scientific">Candidatus Roizmanbacteria bacterium CG_4_10_14_0_8_um_filter_39_9</name>
    <dbReference type="NCBI Taxonomy" id="1974829"/>
    <lineage>
        <taxon>Bacteria</taxon>
        <taxon>Candidatus Roizmaniibacteriota</taxon>
    </lineage>
</organism>
<dbReference type="PANTHER" id="PTHR36427:SF3">
    <property type="entry name" value="LARGE RIBOSOMAL SUBUNIT PROTEIN UL1M"/>
    <property type="match status" value="1"/>
</dbReference>
<dbReference type="CDD" id="cd00403">
    <property type="entry name" value="Ribosomal_L1"/>
    <property type="match status" value="1"/>
</dbReference>
<dbReference type="GO" id="GO:0006417">
    <property type="term" value="P:regulation of translation"/>
    <property type="evidence" value="ECO:0007669"/>
    <property type="project" value="UniProtKB-KW"/>
</dbReference>
<dbReference type="Gene3D" id="3.40.50.790">
    <property type="match status" value="2"/>
</dbReference>
<protein>
    <recommendedName>
        <fullName evidence="6">Large ribosomal subunit protein uL1</fullName>
    </recommendedName>
    <alternativeName>
        <fullName evidence="7">50S ribosomal protein L1</fullName>
    </alternativeName>
</protein>
<dbReference type="InterPro" id="IPR028364">
    <property type="entry name" value="Ribosomal_uL1/biogenesis"/>
</dbReference>
<proteinExistence type="inferred from homology"/>
<evidence type="ECO:0000256" key="4">
    <source>
        <dbReference type="ARBA" id="ARBA00022980"/>
    </source>
</evidence>
<reference evidence="10" key="1">
    <citation type="submission" date="2017-09" db="EMBL/GenBank/DDBJ databases">
        <title>Depth-based differentiation of microbial function through sediment-hosted aquifers and enrichment of novel symbionts in the deep terrestrial subsurface.</title>
        <authorList>
            <person name="Probst A.J."/>
            <person name="Ladd B."/>
            <person name="Jarett J.K."/>
            <person name="Geller-Mcgrath D.E."/>
            <person name="Sieber C.M.K."/>
            <person name="Emerson J.B."/>
            <person name="Anantharaman K."/>
            <person name="Thomas B.C."/>
            <person name="Malmstrom R."/>
            <person name="Stieglmeier M."/>
            <person name="Klingl A."/>
            <person name="Woyke T."/>
            <person name="Ryan C.M."/>
            <person name="Banfield J.F."/>
        </authorList>
    </citation>
    <scope>NUCLEOTIDE SEQUENCE [LARGE SCALE GENOMIC DNA]</scope>
</reference>
<feature type="region of interest" description="Disordered" evidence="8">
    <location>
        <begin position="19"/>
        <end position="63"/>
    </location>
</feature>
<evidence type="ECO:0000256" key="6">
    <source>
        <dbReference type="ARBA" id="ARBA00035241"/>
    </source>
</evidence>
<keyword evidence="5" id="KW-0687">Ribonucleoprotein</keyword>
<evidence type="ECO:0000256" key="3">
    <source>
        <dbReference type="ARBA" id="ARBA00022845"/>
    </source>
</evidence>
<gene>
    <name evidence="9" type="ORF">COY90_00590</name>
</gene>
<dbReference type="Proteomes" id="UP000230108">
    <property type="component" value="Unassembled WGS sequence"/>
</dbReference>
<evidence type="ECO:0000256" key="5">
    <source>
        <dbReference type="ARBA" id="ARBA00023274"/>
    </source>
</evidence>
<accession>A0A2M7QE05</accession>
<evidence type="ECO:0000256" key="2">
    <source>
        <dbReference type="ARBA" id="ARBA00022491"/>
    </source>
</evidence>
<evidence type="ECO:0000256" key="8">
    <source>
        <dbReference type="SAM" id="MobiDB-lite"/>
    </source>
</evidence>
<dbReference type="GO" id="GO:0003735">
    <property type="term" value="F:structural constituent of ribosome"/>
    <property type="evidence" value="ECO:0007669"/>
    <property type="project" value="InterPro"/>
</dbReference>
<dbReference type="GO" id="GO:0006412">
    <property type="term" value="P:translation"/>
    <property type="evidence" value="ECO:0007669"/>
    <property type="project" value="InterPro"/>
</dbReference>
<dbReference type="GO" id="GO:0015934">
    <property type="term" value="C:large ribosomal subunit"/>
    <property type="evidence" value="ECO:0007669"/>
    <property type="project" value="InterPro"/>
</dbReference>
<dbReference type="InterPro" id="IPR016095">
    <property type="entry name" value="Ribosomal_uL1_3-a/b-sand"/>
</dbReference>
<evidence type="ECO:0000313" key="9">
    <source>
        <dbReference type="EMBL" id="PIY69451.1"/>
    </source>
</evidence>
<sequence length="252" mass="28008">MGKMKQKELKIEDIQKEEKKVKKTAETKEAAKKSEGTENAAVKKESSKTEKKKGQPGRGKKYKAIKKTADKTKKYTAEAAVALLKKMKYVKFDESVDLHLNLLKEGVKGEVELPHSTGKTVRIAVLDDKVLAALENGKIEFDILITHPSFMPKIAKFAKILGPKGLMPNPKAGTISTTPEEVAKKFMKGMLRFKSESKFPLMHQMVGRLSYEDNKLVENIKAFVAAVGKVNIKEVYVASSMSPSVRLDLESI</sequence>
<evidence type="ECO:0000256" key="7">
    <source>
        <dbReference type="ARBA" id="ARBA00035452"/>
    </source>
</evidence>
<evidence type="ECO:0000313" key="10">
    <source>
        <dbReference type="Proteomes" id="UP000230108"/>
    </source>
</evidence>
<dbReference type="Gene3D" id="3.30.190.20">
    <property type="match status" value="2"/>
</dbReference>
<keyword evidence="3" id="KW-0810">Translation regulation</keyword>
<keyword evidence="2" id="KW-0678">Repressor</keyword>
<dbReference type="InterPro" id="IPR023674">
    <property type="entry name" value="Ribosomal_uL1-like"/>
</dbReference>
<name>A0A2M7QE05_9BACT</name>
<evidence type="ECO:0000256" key="1">
    <source>
        <dbReference type="ARBA" id="ARBA00010531"/>
    </source>
</evidence>
<comment type="caution">
    <text evidence="9">The sequence shown here is derived from an EMBL/GenBank/DDBJ whole genome shotgun (WGS) entry which is preliminary data.</text>
</comment>
<dbReference type="AlphaFoldDB" id="A0A2M7QE05"/>
<dbReference type="GO" id="GO:0003723">
    <property type="term" value="F:RNA binding"/>
    <property type="evidence" value="ECO:0007669"/>
    <property type="project" value="InterPro"/>
</dbReference>
<feature type="compositionally biased region" description="Basic residues" evidence="8">
    <location>
        <begin position="54"/>
        <end position="63"/>
    </location>
</feature>
<keyword evidence="4" id="KW-0689">Ribosomal protein</keyword>
<feature type="compositionally biased region" description="Basic and acidic residues" evidence="8">
    <location>
        <begin position="19"/>
        <end position="53"/>
    </location>
</feature>